<evidence type="ECO:0000313" key="4">
    <source>
        <dbReference type="EMBL" id="SHK60016.1"/>
    </source>
</evidence>
<organism evidence="4 5">
    <name type="scientific">Chishuiella changwenlii</name>
    <dbReference type="NCBI Taxonomy" id="1434701"/>
    <lineage>
        <taxon>Bacteria</taxon>
        <taxon>Pseudomonadati</taxon>
        <taxon>Bacteroidota</taxon>
        <taxon>Flavobacteriia</taxon>
        <taxon>Flavobacteriales</taxon>
        <taxon>Weeksellaceae</taxon>
        <taxon>Chishuiella</taxon>
    </lineage>
</organism>
<accession>A0A1M6TSX6</accession>
<dbReference type="Proteomes" id="UP000650994">
    <property type="component" value="Unassembled WGS sequence"/>
</dbReference>
<dbReference type="Gene3D" id="3.40.50.720">
    <property type="entry name" value="NAD(P)-binding Rossmann-like Domain"/>
    <property type="match status" value="1"/>
</dbReference>
<evidence type="ECO:0000313" key="6">
    <source>
        <dbReference type="Proteomes" id="UP000650994"/>
    </source>
</evidence>
<dbReference type="EMBL" id="FRBH01000002">
    <property type="protein sequence ID" value="SHK60016.1"/>
    <property type="molecule type" value="Genomic_DNA"/>
</dbReference>
<dbReference type="NCBIfam" id="NF005559">
    <property type="entry name" value="PRK07231.1"/>
    <property type="match status" value="1"/>
</dbReference>
<dbReference type="PRINTS" id="PR00081">
    <property type="entry name" value="GDHRDH"/>
</dbReference>
<keyword evidence="6" id="KW-1185">Reference proteome</keyword>
<dbReference type="InterPro" id="IPR036291">
    <property type="entry name" value="NAD(P)-bd_dom_sf"/>
</dbReference>
<dbReference type="InterPro" id="IPR002347">
    <property type="entry name" value="SDR_fam"/>
</dbReference>
<evidence type="ECO:0000313" key="3">
    <source>
        <dbReference type="EMBL" id="GGF04256.1"/>
    </source>
</evidence>
<dbReference type="AlphaFoldDB" id="A0A1M6TSX6"/>
<reference evidence="6" key="4">
    <citation type="journal article" date="2019" name="Int. J. Syst. Evol. Microbiol.">
        <title>The Global Catalogue of Microorganisms (GCM) 10K type strain sequencing project: providing services to taxonomists for standard genome sequencing and annotation.</title>
        <authorList>
            <consortium name="The Broad Institute Genomics Platform"/>
            <consortium name="The Broad Institute Genome Sequencing Center for Infectious Disease"/>
            <person name="Wu L."/>
            <person name="Ma J."/>
        </authorList>
    </citation>
    <scope>NUCLEOTIDE SEQUENCE [LARGE SCALE GENOMIC DNA]</scope>
    <source>
        <strain evidence="6">CGMCC 1.12707</strain>
    </source>
</reference>
<dbReference type="RefSeq" id="WP_072929385.1">
    <property type="nucleotide sequence ID" value="NZ_BMFL01000014.1"/>
</dbReference>
<evidence type="ECO:0000256" key="2">
    <source>
        <dbReference type="ARBA" id="ARBA00023002"/>
    </source>
</evidence>
<reference evidence="5" key="3">
    <citation type="submission" date="2016-11" db="EMBL/GenBank/DDBJ databases">
        <authorList>
            <person name="Varghese N."/>
            <person name="Submissions S."/>
        </authorList>
    </citation>
    <scope>NUCLEOTIDE SEQUENCE [LARGE SCALE GENOMIC DNA]</scope>
    <source>
        <strain evidence="5">DSM 27989</strain>
    </source>
</reference>
<keyword evidence="2" id="KW-0560">Oxidoreductase</keyword>
<dbReference type="PANTHER" id="PTHR24321">
    <property type="entry name" value="DEHYDROGENASES, SHORT CHAIN"/>
    <property type="match status" value="1"/>
</dbReference>
<dbReference type="STRING" id="1434701.SAMN05443634_10278"/>
<dbReference type="GO" id="GO:0016491">
    <property type="term" value="F:oxidoreductase activity"/>
    <property type="evidence" value="ECO:0007669"/>
    <property type="project" value="UniProtKB-KW"/>
</dbReference>
<dbReference type="Proteomes" id="UP000184120">
    <property type="component" value="Unassembled WGS sequence"/>
</dbReference>
<reference evidence="3" key="1">
    <citation type="journal article" date="2014" name="Int. J. Syst. Evol. Microbiol.">
        <title>Complete genome of a new Firmicutes species belonging to the dominant human colonic microbiota ('Ruminococcus bicirculans') reveals two chromosomes and a selective capacity to utilize plant glucans.</title>
        <authorList>
            <consortium name="NISC Comparative Sequencing Program"/>
            <person name="Wegmann U."/>
            <person name="Louis P."/>
            <person name="Goesmann A."/>
            <person name="Henrissat B."/>
            <person name="Duncan S.H."/>
            <person name="Flint H.J."/>
        </authorList>
    </citation>
    <scope>NUCLEOTIDE SEQUENCE</scope>
    <source>
        <strain evidence="3">CGMCC 1.12707</strain>
    </source>
</reference>
<gene>
    <name evidence="3" type="ORF">GCM10010984_21950</name>
    <name evidence="4" type="ORF">SAMN05443634_10278</name>
</gene>
<sequence>MGQLQNKVAIITGAALGMGKATAELFAEEGAKVIVADFNEEAGQATVDEIKSKGGEATFCKVDISDSSQVEAMVKFTVDTYGRLDCAVNNAALKPDNNSFQDLDEEYYDRLQAVDLKGTALCMKYELRQFMKQEGGGSIVNISSINAFKPILGNPAYQAFKHGVEGLTKAAAFEYGVKGIRINSVAPGAIRTPMLTASLADKGITEEDIIPSMSLIGRLGEVREVAQGSLFLSSDAASYVHGTVLHVGGGFELL</sequence>
<dbReference type="Pfam" id="PF13561">
    <property type="entry name" value="adh_short_C2"/>
    <property type="match status" value="1"/>
</dbReference>
<dbReference type="PRINTS" id="PR00080">
    <property type="entry name" value="SDRFAMILY"/>
</dbReference>
<dbReference type="SUPFAM" id="SSF51735">
    <property type="entry name" value="NAD(P)-binding Rossmann-fold domains"/>
    <property type="match status" value="1"/>
</dbReference>
<dbReference type="CDD" id="cd05233">
    <property type="entry name" value="SDR_c"/>
    <property type="match status" value="1"/>
</dbReference>
<dbReference type="EMBL" id="BMFL01000014">
    <property type="protein sequence ID" value="GGF04256.1"/>
    <property type="molecule type" value="Genomic_DNA"/>
</dbReference>
<comment type="similarity">
    <text evidence="1">Belongs to the short-chain dehydrogenases/reductases (SDR) family.</text>
</comment>
<dbReference type="FunFam" id="3.40.50.720:FF:000084">
    <property type="entry name" value="Short-chain dehydrogenase reductase"/>
    <property type="match status" value="1"/>
</dbReference>
<dbReference type="OrthoDB" id="597477at2"/>
<reference evidence="4" key="2">
    <citation type="submission" date="2016-11" db="EMBL/GenBank/DDBJ databases">
        <authorList>
            <person name="Jaros S."/>
            <person name="Januszkiewicz K."/>
            <person name="Wedrychowicz H."/>
        </authorList>
    </citation>
    <scope>NUCLEOTIDE SEQUENCE [LARGE SCALE GENOMIC DNA]</scope>
    <source>
        <strain evidence="4">DSM 27989</strain>
    </source>
</reference>
<protein>
    <submittedName>
        <fullName evidence="4">Glucose 1-dehydrogenase</fullName>
    </submittedName>
    <submittedName>
        <fullName evidence="3">Short chain dehydrogenase</fullName>
    </submittedName>
</protein>
<dbReference type="PANTHER" id="PTHR24321:SF8">
    <property type="entry name" value="ESTRADIOL 17-BETA-DEHYDROGENASE 8-RELATED"/>
    <property type="match status" value="1"/>
</dbReference>
<reference evidence="3" key="5">
    <citation type="submission" date="2024-05" db="EMBL/GenBank/DDBJ databases">
        <authorList>
            <person name="Sun Q."/>
            <person name="Zhou Y."/>
        </authorList>
    </citation>
    <scope>NUCLEOTIDE SEQUENCE</scope>
    <source>
        <strain evidence="3">CGMCC 1.12707</strain>
    </source>
</reference>
<evidence type="ECO:0000256" key="1">
    <source>
        <dbReference type="ARBA" id="ARBA00006484"/>
    </source>
</evidence>
<evidence type="ECO:0000313" key="5">
    <source>
        <dbReference type="Proteomes" id="UP000184120"/>
    </source>
</evidence>
<proteinExistence type="inferred from homology"/>
<name>A0A1M6TSX6_9FLAO</name>